<dbReference type="RefSeq" id="WP_071065807.1">
    <property type="nucleotide sequence ID" value="NZ_MAXA01000239.1"/>
</dbReference>
<proteinExistence type="predicted"/>
<gene>
    <name evidence="3" type="ORF">BBK14_24090</name>
</gene>
<feature type="region of interest" description="Disordered" evidence="1">
    <location>
        <begin position="14"/>
        <end position="34"/>
    </location>
</feature>
<name>A0A1S1PLJ5_9ACTN</name>
<evidence type="ECO:0000256" key="1">
    <source>
        <dbReference type="SAM" id="MobiDB-lite"/>
    </source>
</evidence>
<dbReference type="AlphaFoldDB" id="A0A1S1PLJ5"/>
<feature type="transmembrane region" description="Helical" evidence="2">
    <location>
        <begin position="55"/>
        <end position="77"/>
    </location>
</feature>
<keyword evidence="2" id="KW-0812">Transmembrane</keyword>
<sequence length="92" mass="9069">MHVPLTSGAALTRAGLPPAHQAPGGAGGAAPVARDASPDHATVLLDLLSDLLTNLVGLAFVLYMTVGLLGVLLALALRARRGASRPGPGAAT</sequence>
<accession>A0A1S1PLJ5</accession>
<evidence type="ECO:0000256" key="2">
    <source>
        <dbReference type="SAM" id="Phobius"/>
    </source>
</evidence>
<dbReference type="Proteomes" id="UP000179769">
    <property type="component" value="Unassembled WGS sequence"/>
</dbReference>
<reference evidence="4" key="1">
    <citation type="submission" date="2016-07" db="EMBL/GenBank/DDBJ databases">
        <title>Frankia sp. NRRL B-16219 Genome sequencing.</title>
        <authorList>
            <person name="Ghodhbane-Gtari F."/>
            <person name="Swanson E."/>
            <person name="Gueddou A."/>
            <person name="Louati M."/>
            <person name="Nouioui I."/>
            <person name="Hezbri K."/>
            <person name="Abebe-Akele F."/>
            <person name="Simpson S."/>
            <person name="Morris K."/>
            <person name="Thomas K."/>
            <person name="Gtari M."/>
            <person name="Tisa L.S."/>
        </authorList>
    </citation>
    <scope>NUCLEOTIDE SEQUENCE [LARGE SCALE GENOMIC DNA]</scope>
    <source>
        <strain evidence="4">NRRL B-16219</strain>
    </source>
</reference>
<evidence type="ECO:0000313" key="3">
    <source>
        <dbReference type="EMBL" id="OHV23768.1"/>
    </source>
</evidence>
<keyword evidence="2" id="KW-0472">Membrane</keyword>
<organism evidence="3 4">
    <name type="scientific">Parafrankia soli</name>
    <dbReference type="NCBI Taxonomy" id="2599596"/>
    <lineage>
        <taxon>Bacteria</taxon>
        <taxon>Bacillati</taxon>
        <taxon>Actinomycetota</taxon>
        <taxon>Actinomycetes</taxon>
        <taxon>Frankiales</taxon>
        <taxon>Frankiaceae</taxon>
        <taxon>Parafrankia</taxon>
    </lineage>
</organism>
<comment type="caution">
    <text evidence="3">The sequence shown here is derived from an EMBL/GenBank/DDBJ whole genome shotgun (WGS) entry which is preliminary data.</text>
</comment>
<dbReference type="EMBL" id="MAXA01000239">
    <property type="protein sequence ID" value="OHV23768.1"/>
    <property type="molecule type" value="Genomic_DNA"/>
</dbReference>
<protein>
    <submittedName>
        <fullName evidence="3">Uncharacterized protein</fullName>
    </submittedName>
</protein>
<keyword evidence="2" id="KW-1133">Transmembrane helix</keyword>
<evidence type="ECO:0000313" key="4">
    <source>
        <dbReference type="Proteomes" id="UP000179769"/>
    </source>
</evidence>
<keyword evidence="4" id="KW-1185">Reference proteome</keyword>